<feature type="non-terminal residue" evidence="3">
    <location>
        <position position="235"/>
    </location>
</feature>
<dbReference type="SUPFAM" id="SSF110087">
    <property type="entry name" value="DR1885-like metal-binding protein"/>
    <property type="match status" value="1"/>
</dbReference>
<proteinExistence type="predicted"/>
<protein>
    <submittedName>
        <fullName evidence="3">DUF1775 domain-containing protein</fullName>
    </submittedName>
</protein>
<sequence length="235" mass="24494">MHLASRFALIGLVALSATAARAHAVLERKEASPDTSYRGVVQITHGCAGSPTTQVSVTIPEGVVGAKPMPKPGWQVTTTKGAYAKAYPYYHGSISEGVKTVTWTGGSLPDDEVDEFTFFARISDAFTPGQTVHFPVQQDCEKGSHNWSEIPPVGTSAHALKEPAPSVRIVAAPTSASASAQDYTAGALRIGHPWSRATPAGAKVAGGYLTITNTGTEPDRLTAATLDGASQGEVH</sequence>
<gene>
    <name evidence="3" type="ORF">QWZ18_12500</name>
</gene>
<evidence type="ECO:0000256" key="1">
    <source>
        <dbReference type="SAM" id="SignalP"/>
    </source>
</evidence>
<comment type="caution">
    <text evidence="3">The sequence shown here is derived from an EMBL/GenBank/DDBJ whole genome shotgun (WGS) entry which is preliminary data.</text>
</comment>
<evidence type="ECO:0000259" key="2">
    <source>
        <dbReference type="Pfam" id="PF07987"/>
    </source>
</evidence>
<dbReference type="RefSeq" id="WP_290355788.1">
    <property type="nucleotide sequence ID" value="NZ_JAUFPT010000035.1"/>
</dbReference>
<dbReference type="InterPro" id="IPR036182">
    <property type="entry name" value="PCuAC_sf"/>
</dbReference>
<keyword evidence="4" id="KW-1185">Reference proteome</keyword>
<dbReference type="Pfam" id="PF04314">
    <property type="entry name" value="PCuAC"/>
    <property type="match status" value="1"/>
</dbReference>
<dbReference type="PANTHER" id="PTHR36302:SF1">
    <property type="entry name" value="COPPER CHAPERONE PCU(A)C"/>
    <property type="match status" value="1"/>
</dbReference>
<evidence type="ECO:0000313" key="4">
    <source>
        <dbReference type="Proteomes" id="UP001244297"/>
    </source>
</evidence>
<dbReference type="Proteomes" id="UP001244297">
    <property type="component" value="Unassembled WGS sequence"/>
</dbReference>
<keyword evidence="1" id="KW-0732">Signal</keyword>
<dbReference type="Gene3D" id="2.60.40.2230">
    <property type="entry name" value="Uncharacterised protein YcnI-like PF07987, DUF1775"/>
    <property type="match status" value="1"/>
</dbReference>
<dbReference type="EMBL" id="JAUFPT010000035">
    <property type="protein sequence ID" value="MDN3571437.1"/>
    <property type="molecule type" value="Genomic_DNA"/>
</dbReference>
<dbReference type="CDD" id="cd08545">
    <property type="entry name" value="YcnI_like"/>
    <property type="match status" value="1"/>
</dbReference>
<dbReference type="InterPro" id="IPR038507">
    <property type="entry name" value="YcnI-like_sf"/>
</dbReference>
<dbReference type="InterPro" id="IPR012533">
    <property type="entry name" value="YcnI-copper_dom"/>
</dbReference>
<dbReference type="InterPro" id="IPR007410">
    <property type="entry name" value="LpqE-like"/>
</dbReference>
<organism evidence="3 4">
    <name type="scientific">Methylobacterium longum</name>
    <dbReference type="NCBI Taxonomy" id="767694"/>
    <lineage>
        <taxon>Bacteria</taxon>
        <taxon>Pseudomonadati</taxon>
        <taxon>Pseudomonadota</taxon>
        <taxon>Alphaproteobacteria</taxon>
        <taxon>Hyphomicrobiales</taxon>
        <taxon>Methylobacteriaceae</taxon>
        <taxon>Methylobacterium</taxon>
    </lineage>
</organism>
<reference evidence="4" key="1">
    <citation type="journal article" date="2019" name="Int. J. Syst. Evol. Microbiol.">
        <title>The Global Catalogue of Microorganisms (GCM) 10K type strain sequencing project: providing services to taxonomists for standard genome sequencing and annotation.</title>
        <authorList>
            <consortium name="The Broad Institute Genomics Platform"/>
            <consortium name="The Broad Institute Genome Sequencing Center for Infectious Disease"/>
            <person name="Wu L."/>
            <person name="Ma J."/>
        </authorList>
    </citation>
    <scope>NUCLEOTIDE SEQUENCE [LARGE SCALE GENOMIC DNA]</scope>
    <source>
        <strain evidence="4">CECT 7806</strain>
    </source>
</reference>
<feature type="domain" description="YncI copper-binding" evidence="2">
    <location>
        <begin position="23"/>
        <end position="169"/>
    </location>
</feature>
<dbReference type="InterPro" id="IPR058248">
    <property type="entry name" value="Lxx211020-like"/>
</dbReference>
<feature type="chain" id="PRO_5046627343" evidence="1">
    <location>
        <begin position="20"/>
        <end position="235"/>
    </location>
</feature>
<dbReference type="Pfam" id="PF07987">
    <property type="entry name" value="DUF1775"/>
    <property type="match status" value="1"/>
</dbReference>
<feature type="signal peptide" evidence="1">
    <location>
        <begin position="1"/>
        <end position="19"/>
    </location>
</feature>
<dbReference type="PANTHER" id="PTHR36302">
    <property type="entry name" value="BLR7088 PROTEIN"/>
    <property type="match status" value="1"/>
</dbReference>
<dbReference type="Gene3D" id="2.60.40.1890">
    <property type="entry name" value="PCu(A)C copper chaperone"/>
    <property type="match status" value="1"/>
</dbReference>
<accession>A0ABT8ANY9</accession>
<name>A0ABT8ANY9_9HYPH</name>
<evidence type="ECO:0000313" key="3">
    <source>
        <dbReference type="EMBL" id="MDN3571437.1"/>
    </source>
</evidence>